<evidence type="ECO:0000313" key="3">
    <source>
        <dbReference type="Proteomes" id="UP000299102"/>
    </source>
</evidence>
<dbReference type="AlphaFoldDB" id="A0A4C1Y8G6"/>
<evidence type="ECO:0000313" key="2">
    <source>
        <dbReference type="EMBL" id="GBP71142.1"/>
    </source>
</evidence>
<gene>
    <name evidence="2" type="ORF">EVAR_37237_1</name>
</gene>
<accession>A0A4C1Y8G6</accession>
<name>A0A4C1Y8G6_EUMVA</name>
<proteinExistence type="predicted"/>
<dbReference type="EMBL" id="BGZK01001098">
    <property type="protein sequence ID" value="GBP71142.1"/>
    <property type="molecule type" value="Genomic_DNA"/>
</dbReference>
<protein>
    <submittedName>
        <fullName evidence="2">Uncharacterized protein</fullName>
    </submittedName>
</protein>
<comment type="caution">
    <text evidence="2">The sequence shown here is derived from an EMBL/GenBank/DDBJ whole genome shotgun (WGS) entry which is preliminary data.</text>
</comment>
<feature type="compositionally biased region" description="Low complexity" evidence="1">
    <location>
        <begin position="85"/>
        <end position="98"/>
    </location>
</feature>
<sequence length="98" mass="10269">MNDTADANEQRWSLTGGARQSDADDAKSTTALAQAPPPPNPTHGRAGLPNYTKNASKGHRSIASRCYDIGHRGATTSGTSRRGRGWTFGRAAAGGRAF</sequence>
<organism evidence="2 3">
    <name type="scientific">Eumeta variegata</name>
    <name type="common">Bagworm moth</name>
    <name type="synonym">Eumeta japonica</name>
    <dbReference type="NCBI Taxonomy" id="151549"/>
    <lineage>
        <taxon>Eukaryota</taxon>
        <taxon>Metazoa</taxon>
        <taxon>Ecdysozoa</taxon>
        <taxon>Arthropoda</taxon>
        <taxon>Hexapoda</taxon>
        <taxon>Insecta</taxon>
        <taxon>Pterygota</taxon>
        <taxon>Neoptera</taxon>
        <taxon>Endopterygota</taxon>
        <taxon>Lepidoptera</taxon>
        <taxon>Glossata</taxon>
        <taxon>Ditrysia</taxon>
        <taxon>Tineoidea</taxon>
        <taxon>Psychidae</taxon>
        <taxon>Oiketicinae</taxon>
        <taxon>Eumeta</taxon>
    </lineage>
</organism>
<keyword evidence="3" id="KW-1185">Reference proteome</keyword>
<dbReference type="Proteomes" id="UP000299102">
    <property type="component" value="Unassembled WGS sequence"/>
</dbReference>
<evidence type="ECO:0000256" key="1">
    <source>
        <dbReference type="SAM" id="MobiDB-lite"/>
    </source>
</evidence>
<feature type="compositionally biased region" description="Polar residues" evidence="1">
    <location>
        <begin position="1"/>
        <end position="13"/>
    </location>
</feature>
<reference evidence="2 3" key="1">
    <citation type="journal article" date="2019" name="Commun. Biol.">
        <title>The bagworm genome reveals a unique fibroin gene that provides high tensile strength.</title>
        <authorList>
            <person name="Kono N."/>
            <person name="Nakamura H."/>
            <person name="Ohtoshi R."/>
            <person name="Tomita M."/>
            <person name="Numata K."/>
            <person name="Arakawa K."/>
        </authorList>
    </citation>
    <scope>NUCLEOTIDE SEQUENCE [LARGE SCALE GENOMIC DNA]</scope>
</reference>
<feature type="region of interest" description="Disordered" evidence="1">
    <location>
        <begin position="1"/>
        <end position="98"/>
    </location>
</feature>